<dbReference type="GeneID" id="120280474"/>
<reference evidence="3" key="1">
    <citation type="submission" date="2025-08" db="UniProtKB">
        <authorList>
            <consortium name="RefSeq"/>
        </authorList>
    </citation>
    <scope>IDENTIFICATION</scope>
</reference>
<evidence type="ECO:0000256" key="1">
    <source>
        <dbReference type="SAM" id="Phobius"/>
    </source>
</evidence>
<dbReference type="RefSeq" id="XP_039143268.1">
    <property type="nucleotide sequence ID" value="XM_039287334.1"/>
</dbReference>
<gene>
    <name evidence="3" type="primary">LOC120280474</name>
</gene>
<keyword evidence="2" id="KW-1185">Reference proteome</keyword>
<name>A0AB40CYZ4_DIOCR</name>
<dbReference type="AlphaFoldDB" id="A0AB40CYZ4"/>
<dbReference type="PANTHER" id="PTHR36000">
    <property type="entry name" value="DEFECTIVE 1273 PROTEIN, PUTATIVE-RELATED"/>
    <property type="match status" value="1"/>
</dbReference>
<proteinExistence type="predicted"/>
<dbReference type="PANTHER" id="PTHR36000:SF3">
    <property type="entry name" value="EMBRYO DEFECTIVE 1273"/>
    <property type="match status" value="1"/>
</dbReference>
<dbReference type="Proteomes" id="UP001515500">
    <property type="component" value="Chromosome 2"/>
</dbReference>
<protein>
    <submittedName>
        <fullName evidence="3">Uncharacterized protein LOC120280474</fullName>
    </submittedName>
</protein>
<keyword evidence="1" id="KW-0812">Transmembrane</keyword>
<feature type="transmembrane region" description="Helical" evidence="1">
    <location>
        <begin position="173"/>
        <end position="190"/>
    </location>
</feature>
<accession>A0AB40CYZ4</accession>
<feature type="transmembrane region" description="Helical" evidence="1">
    <location>
        <begin position="109"/>
        <end position="130"/>
    </location>
</feature>
<keyword evidence="1" id="KW-0472">Membrane</keyword>
<sequence length="238" mass="26899">MAAALAAIGPLSSPSLVPPLRVEVGKNQRNRTFQHCSLGSRSNNHRLCTIKLIRATAVEHFGEPTKFTDHRNNLAQHVWNATVKRVKYFPWNEAKDLALIRFLHLAKNAAKWSFIAIFIFGPASDVYLSIARNKELMIPIGLFIGVILADIIKESSVEFFQQNLKDKETTWQLIGVGFIFILVKLISLSLNLQGRVLLSHICNGGLMQVLWLMKKKQQTKDDKDHDEQTLDAPITNNF</sequence>
<evidence type="ECO:0000313" key="2">
    <source>
        <dbReference type="Proteomes" id="UP001515500"/>
    </source>
</evidence>
<keyword evidence="1" id="KW-1133">Transmembrane helix</keyword>
<organism evidence="2 3">
    <name type="scientific">Dioscorea cayennensis subsp. rotundata</name>
    <name type="common">White Guinea yam</name>
    <name type="synonym">Dioscorea rotundata</name>
    <dbReference type="NCBI Taxonomy" id="55577"/>
    <lineage>
        <taxon>Eukaryota</taxon>
        <taxon>Viridiplantae</taxon>
        <taxon>Streptophyta</taxon>
        <taxon>Embryophyta</taxon>
        <taxon>Tracheophyta</taxon>
        <taxon>Spermatophyta</taxon>
        <taxon>Magnoliopsida</taxon>
        <taxon>Liliopsida</taxon>
        <taxon>Dioscoreales</taxon>
        <taxon>Dioscoreaceae</taxon>
        <taxon>Dioscorea</taxon>
    </lineage>
</organism>
<evidence type="ECO:0000313" key="3">
    <source>
        <dbReference type="RefSeq" id="XP_039143268.1"/>
    </source>
</evidence>
<feature type="transmembrane region" description="Helical" evidence="1">
    <location>
        <begin position="136"/>
        <end position="152"/>
    </location>
</feature>